<evidence type="ECO:0000313" key="6">
    <source>
        <dbReference type="Proteomes" id="UP000198906"/>
    </source>
</evidence>
<dbReference type="RefSeq" id="WP_091460173.1">
    <property type="nucleotide sequence ID" value="NZ_FMHU01000002.1"/>
</dbReference>
<keyword evidence="6" id="KW-1185">Reference proteome</keyword>
<dbReference type="InterPro" id="IPR006311">
    <property type="entry name" value="TAT_signal"/>
</dbReference>
<gene>
    <name evidence="5" type="ORF">GA0074694_3832</name>
</gene>
<dbReference type="InterPro" id="IPR002692">
    <property type="entry name" value="S45"/>
</dbReference>
<feature type="domain" description="F5/8 type C" evidence="4">
    <location>
        <begin position="944"/>
        <end position="1080"/>
    </location>
</feature>
<name>A0A1C6S3N9_9ACTN</name>
<dbReference type="InterPro" id="IPR029055">
    <property type="entry name" value="Ntn_hydrolases_N"/>
</dbReference>
<sequence>MPRPTTTRRLLAGATAVVGLAALLVSPTPGPAAGAPAVVAQATSTTTYAANDYCLGECGDIVPPGQNGNATLVEILAHQTLGTLPRHSGDQLGRYADLVYGYAGLRQDQVGSFFNDASFGVPPSQVEREYSPRADVRIVRDKATGVPHITGTTRGGTMYGAGYAGAEDRLFTIDLLRRVGRGILTPFAGGAPGNRALEQSVWRNSPYTEADLQAQVDALRTKGPRGEQLYADVQEYIAGINAYVRDCMDDRNCPGEYVLTGHLDAITNEGGPEPFTMTDLIAIAGVVGGLFGGGGGSEMQSALVRIAARAKYGPTEGDRVWNAFRGQNDPEAVLTLHDGQSFPYGAADPNAASVALPDAGSARPEPVFTDPTGSAGSTATTRGADLAAALSGLTISPAHRGMSNAAVISAAHSATGHPIAVFGPQTGYFAPQLLMVQELQGPGISARGAAFAGLNLYVLLGRGQDYAWSATSAVQDITDTYAVPLCTPDGSTPTLGSDHYLFRGQCLPMEKLSHVNAWKPTLADSTPAGSYRLVVWRTKLGLVAWRGTVGDRPHAFTQLRSTYRHEADSAIGFQLFNDPAQMGSADAFIASANNVDYAFNWFYVNSTESAYLNSGLNPLRAAGSNPNLPMKAEPAYEWQGFDPATNTARSAPLSAHPQSKNQDYYVSWNNKQAKDFGAADGNFSFGAVHRGDLLDKPIKAAIAAGQKFDRASLTSLVERAGLTDLRGAEVLDELIRVLESQPVTDATLAAEISRLKAWRQDGALRLETAKGSKVYRHAEAIRTFDAWWPLLVRGMFSAPLGADLYQALVNTLAVNESPSGHQSGDRSTLPGSASTTQTHKGSAFQYGWWGWVDKDLRAVLGDPVAGGLGRTHCGDGSLTGCRQILLDTLGAAAATPATQTYPGDSTCAAGDQWCADAIVQSPLGGITHAPIAWQNRPTYQQVVSFPAKRGDDLTNLAAQRPVTASSSQLGYPAARAVDGDLGTRWSSSKADDQWLTVDLGSARPVGRVVLAWEAAYARSYRVEVSTDGTTWRTAWSTTAGDGGTDAIVFPTENARYVRMRGLTRATTYGFSLWEMAVYTH</sequence>
<evidence type="ECO:0000259" key="4">
    <source>
        <dbReference type="PROSITE" id="PS50022"/>
    </source>
</evidence>
<dbReference type="InterPro" id="IPR023343">
    <property type="entry name" value="Penicillin_amidase_dom1"/>
</dbReference>
<dbReference type="InterPro" id="IPR008979">
    <property type="entry name" value="Galactose-bd-like_sf"/>
</dbReference>
<dbReference type="SUPFAM" id="SSF49785">
    <property type="entry name" value="Galactose-binding domain-like"/>
    <property type="match status" value="1"/>
</dbReference>
<evidence type="ECO:0000313" key="5">
    <source>
        <dbReference type="EMBL" id="SCL24088.1"/>
    </source>
</evidence>
<dbReference type="AlphaFoldDB" id="A0A1C6S3N9"/>
<dbReference type="GO" id="GO:0017000">
    <property type="term" value="P:antibiotic biosynthetic process"/>
    <property type="evidence" value="ECO:0007669"/>
    <property type="project" value="InterPro"/>
</dbReference>
<feature type="chain" id="PRO_5038959376" evidence="3">
    <location>
        <begin position="33"/>
        <end position="1080"/>
    </location>
</feature>
<dbReference type="PANTHER" id="PTHR34218">
    <property type="entry name" value="PEPTIDASE S45 PENICILLIN AMIDASE"/>
    <property type="match status" value="1"/>
</dbReference>
<dbReference type="STRING" id="47866.GA0074694_3832"/>
<organism evidence="5 6">
    <name type="scientific">Micromonospora inyonensis</name>
    <dbReference type="NCBI Taxonomy" id="47866"/>
    <lineage>
        <taxon>Bacteria</taxon>
        <taxon>Bacillati</taxon>
        <taxon>Actinomycetota</taxon>
        <taxon>Actinomycetes</taxon>
        <taxon>Micromonosporales</taxon>
        <taxon>Micromonosporaceae</taxon>
        <taxon>Micromonospora</taxon>
    </lineage>
</organism>
<evidence type="ECO:0000256" key="2">
    <source>
        <dbReference type="SAM" id="MobiDB-lite"/>
    </source>
</evidence>
<dbReference type="GO" id="GO:0016811">
    <property type="term" value="F:hydrolase activity, acting on carbon-nitrogen (but not peptide) bonds, in linear amides"/>
    <property type="evidence" value="ECO:0007669"/>
    <property type="project" value="InterPro"/>
</dbReference>
<reference evidence="6" key="1">
    <citation type="submission" date="2016-06" db="EMBL/GenBank/DDBJ databases">
        <authorList>
            <person name="Varghese N."/>
        </authorList>
    </citation>
    <scope>NUCLEOTIDE SEQUENCE [LARGE SCALE GENOMIC DNA]</scope>
    <source>
        <strain evidence="6">DSM 46123</strain>
    </source>
</reference>
<dbReference type="Pfam" id="PF01804">
    <property type="entry name" value="Penicil_amidase"/>
    <property type="match status" value="1"/>
</dbReference>
<dbReference type="Proteomes" id="UP000198906">
    <property type="component" value="Unassembled WGS sequence"/>
</dbReference>
<keyword evidence="3" id="KW-0732">Signal</keyword>
<dbReference type="Gene3D" id="2.60.120.260">
    <property type="entry name" value="Galactose-binding domain-like"/>
    <property type="match status" value="1"/>
</dbReference>
<dbReference type="SUPFAM" id="SSF56235">
    <property type="entry name" value="N-terminal nucleophile aminohydrolases (Ntn hydrolases)"/>
    <property type="match status" value="1"/>
</dbReference>
<dbReference type="PANTHER" id="PTHR34218:SF4">
    <property type="entry name" value="ACYL-HOMOSERINE LACTONE ACYLASE QUIP"/>
    <property type="match status" value="1"/>
</dbReference>
<feature type="region of interest" description="Disordered" evidence="2">
    <location>
        <begin position="355"/>
        <end position="379"/>
    </location>
</feature>
<dbReference type="InterPro" id="IPR000421">
    <property type="entry name" value="FA58C"/>
</dbReference>
<protein>
    <submittedName>
        <fullName evidence="5">Acyl-homoserine lactone (AHL) acylase PvdQ</fullName>
    </submittedName>
</protein>
<comment type="similarity">
    <text evidence="1">Belongs to the peptidase S45 family.</text>
</comment>
<proteinExistence type="inferred from homology"/>
<accession>A0A1C6S3N9</accession>
<dbReference type="Pfam" id="PF00754">
    <property type="entry name" value="F5_F8_type_C"/>
    <property type="match status" value="1"/>
</dbReference>
<evidence type="ECO:0000256" key="1">
    <source>
        <dbReference type="ARBA" id="ARBA00006586"/>
    </source>
</evidence>
<dbReference type="PROSITE" id="PS50022">
    <property type="entry name" value="FA58C_3"/>
    <property type="match status" value="1"/>
</dbReference>
<dbReference type="PROSITE" id="PS51318">
    <property type="entry name" value="TAT"/>
    <property type="match status" value="1"/>
</dbReference>
<dbReference type="Gene3D" id="1.10.439.10">
    <property type="entry name" value="Penicillin Amidohydrolase, domain 1"/>
    <property type="match status" value="1"/>
</dbReference>
<feature type="region of interest" description="Disordered" evidence="2">
    <location>
        <begin position="816"/>
        <end position="838"/>
    </location>
</feature>
<feature type="signal peptide" evidence="3">
    <location>
        <begin position="1"/>
        <end position="32"/>
    </location>
</feature>
<evidence type="ECO:0000256" key="3">
    <source>
        <dbReference type="SAM" id="SignalP"/>
    </source>
</evidence>
<dbReference type="Gene3D" id="3.60.20.10">
    <property type="entry name" value="Glutamine Phosphoribosylpyrophosphate, subunit 1, domain 1"/>
    <property type="match status" value="1"/>
</dbReference>
<dbReference type="EMBL" id="FMHU01000002">
    <property type="protein sequence ID" value="SCL24088.1"/>
    <property type="molecule type" value="Genomic_DNA"/>
</dbReference>